<dbReference type="InterPro" id="IPR015943">
    <property type="entry name" value="WD40/YVTN_repeat-like_dom_sf"/>
</dbReference>
<evidence type="ECO:0000313" key="5">
    <source>
        <dbReference type="Proteomes" id="UP001167919"/>
    </source>
</evidence>
<dbReference type="EMBL" id="SDWY01000001">
    <property type="protein sequence ID" value="MDN6899902.1"/>
    <property type="molecule type" value="Genomic_DNA"/>
</dbReference>
<proteinExistence type="inferred from homology"/>
<dbReference type="RefSeq" id="WP_128684822.1">
    <property type="nucleotide sequence ID" value="NZ_CP029684.2"/>
</dbReference>
<dbReference type="GO" id="GO:0005829">
    <property type="term" value="C:cytosol"/>
    <property type="evidence" value="ECO:0007669"/>
    <property type="project" value="TreeGrafter"/>
</dbReference>
<dbReference type="EMBL" id="CP029684">
    <property type="protein sequence ID" value="QAS69053.1"/>
    <property type="molecule type" value="Genomic_DNA"/>
</dbReference>
<reference evidence="3" key="3">
    <citation type="submission" date="2020-01" db="EMBL/GenBank/DDBJ databases">
        <authorList>
            <person name="Cousin F.J."/>
            <person name="Le Guellec R."/>
            <person name="Cretenet M."/>
        </authorList>
    </citation>
    <scope>NUCLEOTIDE SEQUENCE</scope>
    <source>
        <strain evidence="3">UCMA 15228</strain>
    </source>
</reference>
<evidence type="ECO:0000313" key="2">
    <source>
        <dbReference type="EMBL" id="MDN6899902.1"/>
    </source>
</evidence>
<accession>A0AAJ1VQ87</accession>
<reference evidence="2" key="2">
    <citation type="submission" date="2019-01" db="EMBL/GenBank/DDBJ databases">
        <title>Oenococcus sicerae UCMA17102.</title>
        <authorList>
            <person name="Cousin F.J."/>
            <person name="Le Guellec R."/>
            <person name="Cretenet M."/>
        </authorList>
    </citation>
    <scope>NUCLEOTIDE SEQUENCE</scope>
    <source>
        <strain evidence="2">UCMA17102</strain>
    </source>
</reference>
<evidence type="ECO:0000256" key="1">
    <source>
        <dbReference type="ARBA" id="ARBA00005564"/>
    </source>
</evidence>
<dbReference type="Pfam" id="PF10282">
    <property type="entry name" value="Lactonase"/>
    <property type="match status" value="1"/>
</dbReference>
<evidence type="ECO:0000313" key="3">
    <source>
        <dbReference type="EMBL" id="QAS69053.1"/>
    </source>
</evidence>
<gene>
    <name evidence="3" type="ORF">DLJ48_00140</name>
    <name evidence="2" type="ORF">EVC35_02630</name>
</gene>
<dbReference type="InterPro" id="IPR019405">
    <property type="entry name" value="Lactonase_7-beta_prop"/>
</dbReference>
<dbReference type="InterPro" id="IPR011048">
    <property type="entry name" value="Haem_d1_sf"/>
</dbReference>
<evidence type="ECO:0000313" key="4">
    <source>
        <dbReference type="Proteomes" id="UP000286907"/>
    </source>
</evidence>
<dbReference type="Proteomes" id="UP001167919">
    <property type="component" value="Unassembled WGS sequence"/>
</dbReference>
<dbReference type="SUPFAM" id="SSF51004">
    <property type="entry name" value="C-terminal (heme d1) domain of cytochrome cd1-nitrite reductase"/>
    <property type="match status" value="1"/>
</dbReference>
<comment type="similarity">
    <text evidence="1">Belongs to the cycloisomerase 2 family.</text>
</comment>
<protein>
    <submittedName>
        <fullName evidence="2">Lactonase family protein</fullName>
    </submittedName>
</protein>
<reference evidence="3 4" key="1">
    <citation type="journal article" date="2019" name="Syst. Appl. Microbiol.">
        <title>Oenococcus sicerae sp. nov., isolated from French cider.</title>
        <authorList>
            <person name="Cousin F.J."/>
            <person name="Le Guellec R."/>
            <person name="Chagnot C."/>
            <person name="Goux D."/>
            <person name="Dalmasso M."/>
            <person name="Laplace J.M."/>
            <person name="Cretenet M."/>
        </authorList>
    </citation>
    <scope>NUCLEOTIDE SEQUENCE [LARGE SCALE GENOMIC DNA]</scope>
    <source>
        <strain evidence="3 4">UCMA 15228</strain>
    </source>
</reference>
<dbReference type="PANTHER" id="PTHR30344:SF1">
    <property type="entry name" value="6-PHOSPHOGLUCONOLACTONASE"/>
    <property type="match status" value="1"/>
</dbReference>
<dbReference type="Proteomes" id="UP000286907">
    <property type="component" value="Chromosome"/>
</dbReference>
<dbReference type="AlphaFoldDB" id="A0AAJ1VQ87"/>
<organism evidence="2 5">
    <name type="scientific">Oenococcus sicerae</name>
    <dbReference type="NCBI Taxonomy" id="2203724"/>
    <lineage>
        <taxon>Bacteria</taxon>
        <taxon>Bacillati</taxon>
        <taxon>Bacillota</taxon>
        <taxon>Bacilli</taxon>
        <taxon>Lactobacillales</taxon>
        <taxon>Lactobacillaceae</taxon>
        <taxon>Oenococcus</taxon>
    </lineage>
</organism>
<dbReference type="InterPro" id="IPR050282">
    <property type="entry name" value="Cycloisomerase_2"/>
</dbReference>
<name>A0AAJ1VQ87_9LACO</name>
<dbReference type="GO" id="GO:0017057">
    <property type="term" value="F:6-phosphogluconolactonase activity"/>
    <property type="evidence" value="ECO:0007669"/>
    <property type="project" value="TreeGrafter"/>
</dbReference>
<sequence length="338" mass="37281">MSYKVLFGSYTKAESKGLYSASLSDEGKLNNLKNVAEIGSPTYFAVSKAGLLYAVDKQGGKGGISVWDTSKDPFQKTDEQIADGSSPAYVFVDERRQLVITGNYHKGLVSVFKIDGQKLIPTDGFQNEGQGPRPEQESSHVHFTALTPDDRLVVVDLGTDELLTFKLSDDGKLSNLIRFETEKGYGPRHIRFSRDGKHAFLLGELSSQLSVLDYADGKFSLVSTVSTIPADWTQHNGAAAIRLSNDYRFIYTSNRGYNSIAVFAVSKDTESVKLIQEISTEGDFPRDFNLTADGKYLLVVNQNTNNASSYAIDNASGKLTLVEKDIYVPESVRVYFEK</sequence>
<dbReference type="PANTHER" id="PTHR30344">
    <property type="entry name" value="6-PHOSPHOGLUCONOLACTONASE-RELATED"/>
    <property type="match status" value="1"/>
</dbReference>
<keyword evidence="4" id="KW-1185">Reference proteome</keyword>
<dbReference type="Gene3D" id="2.130.10.10">
    <property type="entry name" value="YVTN repeat-like/Quinoprotein amine dehydrogenase"/>
    <property type="match status" value="1"/>
</dbReference>